<evidence type="ECO:0000256" key="12">
    <source>
        <dbReference type="SAM" id="Phobius"/>
    </source>
</evidence>
<dbReference type="PANTHER" id="PTHR11351:SF31">
    <property type="entry name" value="DESATURASE 1, ISOFORM A-RELATED"/>
    <property type="match status" value="1"/>
</dbReference>
<name>C4WY20_ACYPI</name>
<evidence type="ECO:0000256" key="3">
    <source>
        <dbReference type="ARBA" id="ARBA00022516"/>
    </source>
</evidence>
<dbReference type="GO" id="GO:0005506">
    <property type="term" value="F:iron ion binding"/>
    <property type="evidence" value="ECO:0007669"/>
    <property type="project" value="TreeGrafter"/>
</dbReference>
<reference evidence="13" key="1">
    <citation type="submission" date="2009-06" db="EMBL/GenBank/DDBJ databases">
        <title>A full-length cDNA resource of the pea aphid, Acyrthosiphon pisum.</title>
        <authorList>
            <person name="Shigenobu S."/>
            <person name="Nakabachi A."/>
            <person name="Richards S."/>
        </authorList>
    </citation>
    <scope>NUCLEOTIDE SEQUENCE</scope>
    <source>
        <strain evidence="13">LSR1</strain>
        <tissue evidence="13">Whole body</tissue>
    </source>
</reference>
<protein>
    <submittedName>
        <fullName evidence="13">ACYPI009290 protein</fullName>
    </submittedName>
</protein>
<evidence type="ECO:0000256" key="7">
    <source>
        <dbReference type="ARBA" id="ARBA00023002"/>
    </source>
</evidence>
<dbReference type="GO" id="GO:0004768">
    <property type="term" value="F:stearoyl-CoA 9-desaturase activity"/>
    <property type="evidence" value="ECO:0007669"/>
    <property type="project" value="TreeGrafter"/>
</dbReference>
<keyword evidence="10 11" id="KW-0275">Fatty acid biosynthesis</keyword>
<evidence type="ECO:0000256" key="6">
    <source>
        <dbReference type="ARBA" id="ARBA00022989"/>
    </source>
</evidence>
<keyword evidence="8" id="KW-0443">Lipid metabolism</keyword>
<dbReference type="PRINTS" id="PR00075">
    <property type="entry name" value="FACDDSATRASE"/>
</dbReference>
<proteinExistence type="evidence at transcript level"/>
<dbReference type="PANTHER" id="PTHR11351">
    <property type="entry name" value="ACYL-COA DESATURASE"/>
    <property type="match status" value="1"/>
</dbReference>
<dbReference type="AlphaFoldDB" id="C4WY20"/>
<keyword evidence="3 11" id="KW-0444">Lipid biosynthesis</keyword>
<comment type="subcellular location">
    <subcellularLocation>
        <location evidence="1">Membrane</location>
        <topology evidence="1">Multi-pass membrane protein</topology>
    </subcellularLocation>
</comment>
<dbReference type="OrthoDB" id="10260134at2759"/>
<keyword evidence="4 11" id="KW-0812">Transmembrane</keyword>
<dbReference type="GO" id="GO:0005789">
    <property type="term" value="C:endoplasmic reticulum membrane"/>
    <property type="evidence" value="ECO:0007669"/>
    <property type="project" value="TreeGrafter"/>
</dbReference>
<evidence type="ECO:0000256" key="9">
    <source>
        <dbReference type="ARBA" id="ARBA00023136"/>
    </source>
</evidence>
<accession>C4WY20</accession>
<keyword evidence="7 11" id="KW-0560">Oxidoreductase</keyword>
<gene>
    <name evidence="13" type="primary">ACYPI009290</name>
</gene>
<feature type="transmembrane region" description="Helical" evidence="12">
    <location>
        <begin position="81"/>
        <end position="99"/>
    </location>
</feature>
<evidence type="ECO:0000256" key="5">
    <source>
        <dbReference type="ARBA" id="ARBA00022832"/>
    </source>
</evidence>
<keyword evidence="6 12" id="KW-1133">Transmembrane helix</keyword>
<keyword evidence="5" id="KW-0276">Fatty acid metabolism</keyword>
<sequence length="210" mass="24475">MNTSRAMDATGAEDAATNTMMETDINSVDNNKQDRVNNMSSLEPVKIEILWSIVLFFVFGHLSAIYGLYLMFTSTKLLTTFYGLCSWILSGLGVTAGLHRLWSHKSYKAKWPLRFILMLMSTIAFENHIYEWCMDHRIHHKYTDTNSDPHNAKRGFFFSHIGWLVVRRHPDYYDKCLKIDMSDLKNDPIVMFQKKFYVPLLLLFALSFPQ</sequence>
<comment type="cofactor">
    <cofactor evidence="11">
        <name>Fe(2+)</name>
        <dbReference type="ChEBI" id="CHEBI:29033"/>
    </cofactor>
</comment>
<evidence type="ECO:0000256" key="1">
    <source>
        <dbReference type="ARBA" id="ARBA00004141"/>
    </source>
</evidence>
<keyword evidence="9 12" id="KW-0472">Membrane</keyword>
<dbReference type="EMBL" id="AK342977">
    <property type="protein sequence ID" value="BAH72790.1"/>
    <property type="molecule type" value="mRNA"/>
</dbReference>
<feature type="transmembrane region" description="Helical" evidence="12">
    <location>
        <begin position="49"/>
        <end position="69"/>
    </location>
</feature>
<dbReference type="GO" id="GO:0006636">
    <property type="term" value="P:unsaturated fatty acid biosynthetic process"/>
    <property type="evidence" value="ECO:0007669"/>
    <property type="project" value="TreeGrafter"/>
</dbReference>
<evidence type="ECO:0000313" key="13">
    <source>
        <dbReference type="EMBL" id="BAH72790.1"/>
    </source>
</evidence>
<evidence type="ECO:0000256" key="10">
    <source>
        <dbReference type="ARBA" id="ARBA00023160"/>
    </source>
</evidence>
<comment type="domain">
    <text evidence="11">The histidine box domains are involved in binding the catalytic metal ions.</text>
</comment>
<evidence type="ECO:0000256" key="4">
    <source>
        <dbReference type="ARBA" id="ARBA00022692"/>
    </source>
</evidence>
<organism evidence="13">
    <name type="scientific">Acyrthosiphon pisum</name>
    <name type="common">Pea aphid</name>
    <dbReference type="NCBI Taxonomy" id="7029"/>
    <lineage>
        <taxon>Eukaryota</taxon>
        <taxon>Metazoa</taxon>
        <taxon>Ecdysozoa</taxon>
        <taxon>Arthropoda</taxon>
        <taxon>Hexapoda</taxon>
        <taxon>Insecta</taxon>
        <taxon>Pterygota</taxon>
        <taxon>Neoptera</taxon>
        <taxon>Paraneoptera</taxon>
        <taxon>Hemiptera</taxon>
        <taxon>Sternorrhyncha</taxon>
        <taxon>Aphidomorpha</taxon>
        <taxon>Aphidoidea</taxon>
        <taxon>Aphididae</taxon>
        <taxon>Macrosiphini</taxon>
        <taxon>Acyrthosiphon</taxon>
    </lineage>
</organism>
<dbReference type="InterPro" id="IPR015876">
    <property type="entry name" value="Acyl-CoA_DS"/>
</dbReference>
<evidence type="ECO:0000256" key="2">
    <source>
        <dbReference type="ARBA" id="ARBA00009295"/>
    </source>
</evidence>
<dbReference type="CDD" id="cd03505">
    <property type="entry name" value="Delta9-FADS-like"/>
    <property type="match status" value="1"/>
</dbReference>
<evidence type="ECO:0000256" key="11">
    <source>
        <dbReference type="RuleBase" id="RU000581"/>
    </source>
</evidence>
<comment type="similarity">
    <text evidence="2 11">Belongs to the fatty acid desaturase type 1 family.</text>
</comment>
<evidence type="ECO:0000256" key="8">
    <source>
        <dbReference type="ARBA" id="ARBA00023098"/>
    </source>
</evidence>